<dbReference type="Proteomes" id="UP001501736">
    <property type="component" value="Unassembled WGS sequence"/>
</dbReference>
<evidence type="ECO:0000313" key="2">
    <source>
        <dbReference type="EMBL" id="GAA3284453.1"/>
    </source>
</evidence>
<sequence length="94" mass="8782">MTSEVTSSPGIASAAGSEASIASGLGVPFGLDGVADALEPAPSEASADGEDDVDSVSEASPEASSLRLGDPGAADGGEDSEGSAAAGDEPTGSE</sequence>
<accession>A0ABP6RDZ1</accession>
<keyword evidence="3" id="KW-1185">Reference proteome</keyword>
<feature type="compositionally biased region" description="Low complexity" evidence="1">
    <location>
        <begin position="82"/>
        <end position="94"/>
    </location>
</feature>
<dbReference type="EMBL" id="BAAAYG010000005">
    <property type="protein sequence ID" value="GAA3284453.1"/>
    <property type="molecule type" value="Genomic_DNA"/>
</dbReference>
<name>A0ABP6RDZ1_9MICC</name>
<evidence type="ECO:0000256" key="1">
    <source>
        <dbReference type="SAM" id="MobiDB-lite"/>
    </source>
</evidence>
<gene>
    <name evidence="2" type="ORF">GCM10020260_15010</name>
</gene>
<evidence type="ECO:0000313" key="3">
    <source>
        <dbReference type="Proteomes" id="UP001501736"/>
    </source>
</evidence>
<proteinExistence type="predicted"/>
<comment type="caution">
    <text evidence="2">The sequence shown here is derived from an EMBL/GenBank/DDBJ whole genome shotgun (WGS) entry which is preliminary data.</text>
</comment>
<feature type="region of interest" description="Disordered" evidence="1">
    <location>
        <begin position="23"/>
        <end position="94"/>
    </location>
</feature>
<reference evidence="3" key="1">
    <citation type="journal article" date="2019" name="Int. J. Syst. Evol. Microbiol.">
        <title>The Global Catalogue of Microorganisms (GCM) 10K type strain sequencing project: providing services to taxonomists for standard genome sequencing and annotation.</title>
        <authorList>
            <consortium name="The Broad Institute Genomics Platform"/>
            <consortium name="The Broad Institute Genome Sequencing Center for Infectious Disease"/>
            <person name="Wu L."/>
            <person name="Ma J."/>
        </authorList>
    </citation>
    <scope>NUCLEOTIDE SEQUENCE [LARGE SCALE GENOMIC DNA]</scope>
    <source>
        <strain evidence="3">JCM 11483</strain>
    </source>
</reference>
<protein>
    <submittedName>
        <fullName evidence="2">Uncharacterized protein</fullName>
    </submittedName>
</protein>
<organism evidence="2 3">
    <name type="scientific">Nesterenkonia halobia</name>
    <dbReference type="NCBI Taxonomy" id="37922"/>
    <lineage>
        <taxon>Bacteria</taxon>
        <taxon>Bacillati</taxon>
        <taxon>Actinomycetota</taxon>
        <taxon>Actinomycetes</taxon>
        <taxon>Micrococcales</taxon>
        <taxon>Micrococcaceae</taxon>
        <taxon>Nesterenkonia</taxon>
    </lineage>
</organism>